<reference evidence="2 3" key="1">
    <citation type="submission" date="2024-04" db="EMBL/GenBank/DDBJ databases">
        <title>WGS of bacteria from Torrens River.</title>
        <authorList>
            <person name="Wyrsch E.R."/>
            <person name="Drigo B."/>
        </authorList>
    </citation>
    <scope>NUCLEOTIDE SEQUENCE [LARGE SCALE GENOMIC DNA]</scope>
    <source>
        <strain evidence="2 3">TWI391</strain>
    </source>
</reference>
<sequence length="374" mass="42562">MKSLLSVALLLGITSSLSAQNKSSLLIHNTSSFERKEVVSIPYEKFKQHFELKDTVFSILEEESKKPVIYQLEKRGKSTPQNVLIAVHIAPKAKIELAVTDTAPVKTASKTYARYVPERKDDFAWENNVVAFRAYGKALEGTSEDAQGFDFWSKRTNDLIIDEWYKTGDYHADHGKGLDYYSVGQTLGVGDMALYFNGQIQYTKHYRRSEVLDNGPIRSTFKLIYEPQEIEGQMINIEKEISIDAESQLSRINVNMHNATAAETPIVLGIAKRKEANPNYTIYKRENFFAYWEPENKGNITGTAIILPHVKKDFIDTPTQFLWNIAAKNNQTLTYYIGAAFNKAGKIENMDAWKAYLQQASEQIQKPLTISYKK</sequence>
<dbReference type="InterPro" id="IPR032342">
    <property type="entry name" value="DUF4861"/>
</dbReference>
<feature type="chain" id="PRO_5046867854" evidence="1">
    <location>
        <begin position="20"/>
        <end position="374"/>
    </location>
</feature>
<accession>A0ABV0BQY3</accession>
<keyword evidence="1" id="KW-0732">Signal</keyword>
<dbReference type="Pfam" id="PF16153">
    <property type="entry name" value="DUF4861"/>
    <property type="match status" value="1"/>
</dbReference>
<dbReference type="EMBL" id="JBDJNQ010000003">
    <property type="protein sequence ID" value="MEN5377165.1"/>
    <property type="molecule type" value="Genomic_DNA"/>
</dbReference>
<comment type="caution">
    <text evidence="2">The sequence shown here is derived from an EMBL/GenBank/DDBJ whole genome shotgun (WGS) entry which is preliminary data.</text>
</comment>
<proteinExistence type="predicted"/>
<evidence type="ECO:0000256" key="1">
    <source>
        <dbReference type="SAM" id="SignalP"/>
    </source>
</evidence>
<keyword evidence="3" id="KW-1185">Reference proteome</keyword>
<feature type="signal peptide" evidence="1">
    <location>
        <begin position="1"/>
        <end position="19"/>
    </location>
</feature>
<evidence type="ECO:0000313" key="2">
    <source>
        <dbReference type="EMBL" id="MEN5377165.1"/>
    </source>
</evidence>
<protein>
    <submittedName>
        <fullName evidence="2">DUF4861 family protein</fullName>
    </submittedName>
</protein>
<dbReference type="RefSeq" id="WP_183918312.1">
    <property type="nucleotide sequence ID" value="NZ_JBDJLH010000004.1"/>
</dbReference>
<organism evidence="2 3">
    <name type="scientific">Sphingobacterium kitahiroshimense</name>
    <dbReference type="NCBI Taxonomy" id="470446"/>
    <lineage>
        <taxon>Bacteria</taxon>
        <taxon>Pseudomonadati</taxon>
        <taxon>Bacteroidota</taxon>
        <taxon>Sphingobacteriia</taxon>
        <taxon>Sphingobacteriales</taxon>
        <taxon>Sphingobacteriaceae</taxon>
        <taxon>Sphingobacterium</taxon>
    </lineage>
</organism>
<evidence type="ECO:0000313" key="3">
    <source>
        <dbReference type="Proteomes" id="UP001409291"/>
    </source>
</evidence>
<dbReference type="Proteomes" id="UP001409291">
    <property type="component" value="Unassembled WGS sequence"/>
</dbReference>
<name>A0ABV0BQY3_9SPHI</name>
<gene>
    <name evidence="2" type="ORF">ABE541_07830</name>
</gene>